<name>A0A8B6EEK4_MYTGA</name>
<dbReference type="Gene3D" id="3.90.215.10">
    <property type="entry name" value="Gamma Fibrinogen, chain A, domain 1"/>
    <property type="match status" value="1"/>
</dbReference>
<sequence>MDTDGGYWTVFQRRLNGKTDFYRGWKEYENGFGDLNAEYWLGNDKIHRLTSSGQSLLRIDLGDFKGNTAYAKYKYFSIGDSSSKYKLTVSHHSGNAGDSLSQHNGMMFTTKDNDNDRAPVNCATLYGSWWHDNCYHSNLNGQFKGAGPYGISWYYWGKYGNIKTSTMMIRKRTL</sequence>
<organism evidence="2 3">
    <name type="scientific">Mytilus galloprovincialis</name>
    <name type="common">Mediterranean mussel</name>
    <dbReference type="NCBI Taxonomy" id="29158"/>
    <lineage>
        <taxon>Eukaryota</taxon>
        <taxon>Metazoa</taxon>
        <taxon>Spiralia</taxon>
        <taxon>Lophotrochozoa</taxon>
        <taxon>Mollusca</taxon>
        <taxon>Bivalvia</taxon>
        <taxon>Autobranchia</taxon>
        <taxon>Pteriomorphia</taxon>
        <taxon>Mytilida</taxon>
        <taxon>Mytiloidea</taxon>
        <taxon>Mytilidae</taxon>
        <taxon>Mytilinae</taxon>
        <taxon>Mytilus</taxon>
    </lineage>
</organism>
<dbReference type="AlphaFoldDB" id="A0A8B6EEK4"/>
<keyword evidence="3" id="KW-1185">Reference proteome</keyword>
<evidence type="ECO:0000259" key="1">
    <source>
        <dbReference type="PROSITE" id="PS51406"/>
    </source>
</evidence>
<dbReference type="InterPro" id="IPR014716">
    <property type="entry name" value="Fibrinogen_a/b/g_C_1"/>
</dbReference>
<comment type="caution">
    <text evidence="2">The sequence shown here is derived from an EMBL/GenBank/DDBJ whole genome shotgun (WGS) entry which is preliminary data.</text>
</comment>
<dbReference type="InterPro" id="IPR050373">
    <property type="entry name" value="Fibrinogen_C-term_domain"/>
</dbReference>
<dbReference type="PROSITE" id="PS51406">
    <property type="entry name" value="FIBRINOGEN_C_2"/>
    <property type="match status" value="1"/>
</dbReference>
<dbReference type="PANTHER" id="PTHR19143">
    <property type="entry name" value="FIBRINOGEN/TENASCIN/ANGIOPOEITIN"/>
    <property type="match status" value="1"/>
</dbReference>
<dbReference type="EMBL" id="UYJE01005004">
    <property type="protein sequence ID" value="VDI33121.1"/>
    <property type="molecule type" value="Genomic_DNA"/>
</dbReference>
<dbReference type="SMART" id="SM00186">
    <property type="entry name" value="FBG"/>
    <property type="match status" value="1"/>
</dbReference>
<proteinExistence type="predicted"/>
<dbReference type="SUPFAM" id="SSF56496">
    <property type="entry name" value="Fibrinogen C-terminal domain-like"/>
    <property type="match status" value="1"/>
</dbReference>
<protein>
    <recommendedName>
        <fullName evidence="1">Fibrinogen C-terminal domain-containing protein</fullName>
    </recommendedName>
</protein>
<dbReference type="InterPro" id="IPR036056">
    <property type="entry name" value="Fibrinogen-like_C"/>
</dbReference>
<evidence type="ECO:0000313" key="3">
    <source>
        <dbReference type="Proteomes" id="UP000596742"/>
    </source>
</evidence>
<dbReference type="GO" id="GO:0005615">
    <property type="term" value="C:extracellular space"/>
    <property type="evidence" value="ECO:0007669"/>
    <property type="project" value="TreeGrafter"/>
</dbReference>
<gene>
    <name evidence="2" type="ORF">MGAL_10B091456</name>
</gene>
<accession>A0A8B6EEK4</accession>
<dbReference type="Pfam" id="PF00147">
    <property type="entry name" value="Fibrinogen_C"/>
    <property type="match status" value="1"/>
</dbReference>
<reference evidence="2" key="1">
    <citation type="submission" date="2018-11" db="EMBL/GenBank/DDBJ databases">
        <authorList>
            <person name="Alioto T."/>
            <person name="Alioto T."/>
        </authorList>
    </citation>
    <scope>NUCLEOTIDE SEQUENCE</scope>
</reference>
<dbReference type="Proteomes" id="UP000596742">
    <property type="component" value="Unassembled WGS sequence"/>
</dbReference>
<dbReference type="OrthoDB" id="6345539at2759"/>
<evidence type="ECO:0000313" key="2">
    <source>
        <dbReference type="EMBL" id="VDI33121.1"/>
    </source>
</evidence>
<feature type="domain" description="Fibrinogen C-terminal" evidence="1">
    <location>
        <begin position="1"/>
        <end position="173"/>
    </location>
</feature>
<dbReference type="CDD" id="cd00087">
    <property type="entry name" value="FReD"/>
    <property type="match status" value="1"/>
</dbReference>
<dbReference type="InterPro" id="IPR002181">
    <property type="entry name" value="Fibrinogen_a/b/g_C_dom"/>
</dbReference>